<keyword evidence="3" id="KW-1185">Reference proteome</keyword>
<feature type="transmembrane region" description="Helical" evidence="1">
    <location>
        <begin position="151"/>
        <end position="179"/>
    </location>
</feature>
<dbReference type="OrthoDB" id="156475at2157"/>
<dbReference type="EMBL" id="FNHL01000001">
    <property type="protein sequence ID" value="SDM13021.1"/>
    <property type="molecule type" value="Genomic_DNA"/>
</dbReference>
<feature type="transmembrane region" description="Helical" evidence="1">
    <location>
        <begin position="215"/>
        <end position="236"/>
    </location>
</feature>
<sequence length="250" mass="26579">MESTQPGVLGAIRIDLARLHATWMELLFPRQLDPSRVLGKWRPETTAQKVGYYGWASVGVPLVAVGYPLLILGVLIRFNSRQLDSAGARLGVLGVVALSLVVWGGLTVLARFRFSQSGFLAVLAASLVATLAAGLAVVFARIGGRGTSVLLAYPSAMTALFLPPVVAALYSPSVAAVVFPGSQSLAVWLLDTVLTVGDLNVLLREQFDLRGVAYVGMWFGLAVPLGWLLGVVVTLADIVRPREDDTTTPI</sequence>
<feature type="transmembrane region" description="Helical" evidence="1">
    <location>
        <begin position="52"/>
        <end position="78"/>
    </location>
</feature>
<keyword evidence="1" id="KW-0472">Membrane</keyword>
<organism evidence="2 3">
    <name type="scientific">Halogranum gelatinilyticum</name>
    <dbReference type="NCBI Taxonomy" id="660521"/>
    <lineage>
        <taxon>Archaea</taxon>
        <taxon>Methanobacteriati</taxon>
        <taxon>Methanobacteriota</taxon>
        <taxon>Stenosarchaea group</taxon>
        <taxon>Halobacteria</taxon>
        <taxon>Halobacteriales</taxon>
        <taxon>Haloferacaceae</taxon>
    </lineage>
</organism>
<proteinExistence type="predicted"/>
<keyword evidence="1" id="KW-0812">Transmembrane</keyword>
<evidence type="ECO:0000256" key="1">
    <source>
        <dbReference type="SAM" id="Phobius"/>
    </source>
</evidence>
<gene>
    <name evidence="2" type="ORF">SAMN04487949_0970</name>
</gene>
<dbReference type="RefSeq" id="WP_089694602.1">
    <property type="nucleotide sequence ID" value="NZ_FNHL01000001.1"/>
</dbReference>
<reference evidence="3" key="1">
    <citation type="submission" date="2016-10" db="EMBL/GenBank/DDBJ databases">
        <authorList>
            <person name="Varghese N."/>
            <person name="Submissions S."/>
        </authorList>
    </citation>
    <scope>NUCLEOTIDE SEQUENCE [LARGE SCALE GENOMIC DNA]</scope>
    <source>
        <strain evidence="3">CGMCC 1.10119</strain>
    </source>
</reference>
<feature type="transmembrane region" description="Helical" evidence="1">
    <location>
        <begin position="118"/>
        <end position="139"/>
    </location>
</feature>
<dbReference type="STRING" id="660521.SAMN04487949_0970"/>
<accession>A0A1G9QQB3</accession>
<dbReference type="AlphaFoldDB" id="A0A1G9QQB3"/>
<protein>
    <submittedName>
        <fullName evidence="2">Uncharacterized protein</fullName>
    </submittedName>
</protein>
<name>A0A1G9QQB3_9EURY</name>
<evidence type="ECO:0000313" key="3">
    <source>
        <dbReference type="Proteomes" id="UP000199451"/>
    </source>
</evidence>
<keyword evidence="1" id="KW-1133">Transmembrane helix</keyword>
<dbReference type="Proteomes" id="UP000199451">
    <property type="component" value="Unassembled WGS sequence"/>
</dbReference>
<feature type="transmembrane region" description="Helical" evidence="1">
    <location>
        <begin position="90"/>
        <end position="112"/>
    </location>
</feature>
<evidence type="ECO:0000313" key="2">
    <source>
        <dbReference type="EMBL" id="SDM13021.1"/>
    </source>
</evidence>